<feature type="compositionally biased region" description="Basic residues" evidence="1">
    <location>
        <begin position="41"/>
        <end position="53"/>
    </location>
</feature>
<organism evidence="3">
    <name type="scientific">Ixodes ricinus</name>
    <name type="common">Common tick</name>
    <name type="synonym">Acarus ricinus</name>
    <dbReference type="NCBI Taxonomy" id="34613"/>
    <lineage>
        <taxon>Eukaryota</taxon>
        <taxon>Metazoa</taxon>
        <taxon>Ecdysozoa</taxon>
        <taxon>Arthropoda</taxon>
        <taxon>Chelicerata</taxon>
        <taxon>Arachnida</taxon>
        <taxon>Acari</taxon>
        <taxon>Parasitiformes</taxon>
        <taxon>Ixodida</taxon>
        <taxon>Ixodoidea</taxon>
        <taxon>Ixodidae</taxon>
        <taxon>Ixodinae</taxon>
        <taxon>Ixodes</taxon>
    </lineage>
</organism>
<dbReference type="EMBL" id="GIFC01004198">
    <property type="protein sequence ID" value="MXU86281.1"/>
    <property type="molecule type" value="Transcribed_RNA"/>
</dbReference>
<evidence type="ECO:0000256" key="1">
    <source>
        <dbReference type="SAM" id="MobiDB-lite"/>
    </source>
</evidence>
<feature type="compositionally biased region" description="Basic and acidic residues" evidence="1">
    <location>
        <begin position="54"/>
        <end position="71"/>
    </location>
</feature>
<accession>A0A6B0U7B0</accession>
<protein>
    <submittedName>
        <fullName evidence="3">Putative secreted protein</fullName>
    </submittedName>
</protein>
<feature type="signal peptide" evidence="2">
    <location>
        <begin position="1"/>
        <end position="26"/>
    </location>
</feature>
<feature type="region of interest" description="Disordered" evidence="1">
    <location>
        <begin position="33"/>
        <end position="90"/>
    </location>
</feature>
<sequence length="90" mass="10184">MTLKILIKSFFFFFFFLLAHIASEKCASPPVNSFAISPTAPRKHTARKRRPVRRSPETTRLDLKVLPRFKEQSPGGTDSTAGHPERCSHS</sequence>
<evidence type="ECO:0000256" key="2">
    <source>
        <dbReference type="SAM" id="SignalP"/>
    </source>
</evidence>
<proteinExistence type="predicted"/>
<feature type="chain" id="PRO_5025377753" evidence="2">
    <location>
        <begin position="27"/>
        <end position="90"/>
    </location>
</feature>
<keyword evidence="2" id="KW-0732">Signal</keyword>
<reference evidence="3" key="1">
    <citation type="submission" date="2019-12" db="EMBL/GenBank/DDBJ databases">
        <title>An insight into the sialome of adult female Ixodes ricinus ticks feeding for 6 days.</title>
        <authorList>
            <person name="Perner J."/>
            <person name="Ribeiro J.M.C."/>
        </authorList>
    </citation>
    <scope>NUCLEOTIDE SEQUENCE</scope>
    <source>
        <strain evidence="3">Semi-engorged</strain>
        <tissue evidence="3">Salivary glands</tissue>
    </source>
</reference>
<name>A0A6B0U7B0_IXORI</name>
<evidence type="ECO:0000313" key="3">
    <source>
        <dbReference type="EMBL" id="MXU86281.1"/>
    </source>
</evidence>
<dbReference type="AlphaFoldDB" id="A0A6B0U7B0"/>